<protein>
    <submittedName>
        <fullName evidence="5">LacI family DNA-binding transcriptional regulator</fullName>
    </submittedName>
</protein>
<name>A0ABW2A5X1_9GAMM</name>
<comment type="caution">
    <text evidence="5">The sequence shown here is derived from an EMBL/GenBank/DDBJ whole genome shotgun (WGS) entry which is preliminary data.</text>
</comment>
<dbReference type="GO" id="GO:0003677">
    <property type="term" value="F:DNA binding"/>
    <property type="evidence" value="ECO:0007669"/>
    <property type="project" value="UniProtKB-KW"/>
</dbReference>
<dbReference type="RefSeq" id="WP_379911338.1">
    <property type="nucleotide sequence ID" value="NZ_JBHSWE010000001.1"/>
</dbReference>
<dbReference type="SMART" id="SM00354">
    <property type="entry name" value="HTH_LACI"/>
    <property type="match status" value="1"/>
</dbReference>
<dbReference type="InterPro" id="IPR000843">
    <property type="entry name" value="HTH_LacI"/>
</dbReference>
<dbReference type="Pfam" id="PF00356">
    <property type="entry name" value="LacI"/>
    <property type="match status" value="1"/>
</dbReference>
<dbReference type="SUPFAM" id="SSF47413">
    <property type="entry name" value="lambda repressor-like DNA-binding domains"/>
    <property type="match status" value="1"/>
</dbReference>
<dbReference type="InterPro" id="IPR028082">
    <property type="entry name" value="Peripla_BP_I"/>
</dbReference>
<dbReference type="PANTHER" id="PTHR30146:SF109">
    <property type="entry name" value="HTH-TYPE TRANSCRIPTIONAL REGULATOR GALS"/>
    <property type="match status" value="1"/>
</dbReference>
<evidence type="ECO:0000256" key="1">
    <source>
        <dbReference type="ARBA" id="ARBA00023015"/>
    </source>
</evidence>
<keyword evidence="2 5" id="KW-0238">DNA-binding</keyword>
<evidence type="ECO:0000259" key="4">
    <source>
        <dbReference type="PROSITE" id="PS50932"/>
    </source>
</evidence>
<reference evidence="6" key="1">
    <citation type="journal article" date="2019" name="Int. J. Syst. Evol. Microbiol.">
        <title>The Global Catalogue of Microorganisms (GCM) 10K type strain sequencing project: providing services to taxonomists for standard genome sequencing and annotation.</title>
        <authorList>
            <consortium name="The Broad Institute Genomics Platform"/>
            <consortium name="The Broad Institute Genome Sequencing Center for Infectious Disease"/>
            <person name="Wu L."/>
            <person name="Ma J."/>
        </authorList>
    </citation>
    <scope>NUCLEOTIDE SEQUENCE [LARGE SCALE GENOMIC DNA]</scope>
    <source>
        <strain evidence="6">NBRC 111756</strain>
    </source>
</reference>
<proteinExistence type="predicted"/>
<dbReference type="CDD" id="cd06267">
    <property type="entry name" value="PBP1_LacI_sugar_binding-like"/>
    <property type="match status" value="1"/>
</dbReference>
<keyword evidence="1" id="KW-0805">Transcription regulation</keyword>
<dbReference type="PROSITE" id="PS50932">
    <property type="entry name" value="HTH_LACI_2"/>
    <property type="match status" value="1"/>
</dbReference>
<keyword evidence="3" id="KW-0804">Transcription</keyword>
<dbReference type="Gene3D" id="3.40.50.2300">
    <property type="match status" value="2"/>
</dbReference>
<dbReference type="InterPro" id="IPR010982">
    <property type="entry name" value="Lambda_DNA-bd_dom_sf"/>
</dbReference>
<dbReference type="InterPro" id="IPR046335">
    <property type="entry name" value="LacI/GalR-like_sensor"/>
</dbReference>
<evidence type="ECO:0000256" key="3">
    <source>
        <dbReference type="ARBA" id="ARBA00023163"/>
    </source>
</evidence>
<sequence length="341" mass="38044">MSGKKVTLRDIAEHLGVNTSTVSRALNPKTSKMLTAEQVRRVQQAADELGYVQNTMAYALRKGRSMTIGVIIPDLMNPVFPPILKGIINYLNREGYTSIIAYCENDIELALTEIKRMRGRQVDGFILAGAFRDDASVDYCVENKIPAITVGRSIDKDLVDKIVIDNESGMQQIIEHLLELGHKEIALIAATQNISDGYERYQAYRHLLQEQGIEVKEDLIVFAQAFKHAAGQEATRELLARKVPFTAVIAANDLVALGCIEELENHGLNCPADVSVIGFNNMPYLDQFRVPLTTIEIPRLKMGEKAARLILERLNKPNMPLQHIVLEPKLLERRSTAPCKG</sequence>
<dbReference type="PANTHER" id="PTHR30146">
    <property type="entry name" value="LACI-RELATED TRANSCRIPTIONAL REPRESSOR"/>
    <property type="match status" value="1"/>
</dbReference>
<dbReference type="SUPFAM" id="SSF53822">
    <property type="entry name" value="Periplasmic binding protein-like I"/>
    <property type="match status" value="1"/>
</dbReference>
<dbReference type="Gene3D" id="1.10.260.40">
    <property type="entry name" value="lambda repressor-like DNA-binding domains"/>
    <property type="match status" value="1"/>
</dbReference>
<evidence type="ECO:0000313" key="5">
    <source>
        <dbReference type="EMBL" id="MFC6672931.1"/>
    </source>
</evidence>
<organism evidence="5 6">
    <name type="scientific">Marinobacterium aestuariivivens</name>
    <dbReference type="NCBI Taxonomy" id="1698799"/>
    <lineage>
        <taxon>Bacteria</taxon>
        <taxon>Pseudomonadati</taxon>
        <taxon>Pseudomonadota</taxon>
        <taxon>Gammaproteobacteria</taxon>
        <taxon>Oceanospirillales</taxon>
        <taxon>Oceanospirillaceae</taxon>
        <taxon>Marinobacterium</taxon>
    </lineage>
</organism>
<dbReference type="CDD" id="cd01392">
    <property type="entry name" value="HTH_LacI"/>
    <property type="match status" value="1"/>
</dbReference>
<accession>A0ABW2A5X1</accession>
<evidence type="ECO:0000256" key="2">
    <source>
        <dbReference type="ARBA" id="ARBA00023125"/>
    </source>
</evidence>
<gene>
    <name evidence="5" type="ORF">ACFQDL_24715</name>
</gene>
<dbReference type="Pfam" id="PF13377">
    <property type="entry name" value="Peripla_BP_3"/>
    <property type="match status" value="1"/>
</dbReference>
<dbReference type="EMBL" id="JBHSWE010000001">
    <property type="protein sequence ID" value="MFC6672931.1"/>
    <property type="molecule type" value="Genomic_DNA"/>
</dbReference>
<keyword evidence="6" id="KW-1185">Reference proteome</keyword>
<dbReference type="Proteomes" id="UP001596422">
    <property type="component" value="Unassembled WGS sequence"/>
</dbReference>
<evidence type="ECO:0000313" key="6">
    <source>
        <dbReference type="Proteomes" id="UP001596422"/>
    </source>
</evidence>
<feature type="domain" description="HTH lacI-type" evidence="4">
    <location>
        <begin position="6"/>
        <end position="62"/>
    </location>
</feature>